<organism evidence="2 3">
    <name type="scientific">Candolleomyces aberdarensis</name>
    <dbReference type="NCBI Taxonomy" id="2316362"/>
    <lineage>
        <taxon>Eukaryota</taxon>
        <taxon>Fungi</taxon>
        <taxon>Dikarya</taxon>
        <taxon>Basidiomycota</taxon>
        <taxon>Agaricomycotina</taxon>
        <taxon>Agaricomycetes</taxon>
        <taxon>Agaricomycetidae</taxon>
        <taxon>Agaricales</taxon>
        <taxon>Agaricineae</taxon>
        <taxon>Psathyrellaceae</taxon>
        <taxon>Candolleomyces</taxon>
    </lineage>
</organism>
<evidence type="ECO:0000313" key="3">
    <source>
        <dbReference type="Proteomes" id="UP000290288"/>
    </source>
</evidence>
<dbReference type="EMBL" id="SDEE01000044">
    <property type="protein sequence ID" value="RXW23367.1"/>
    <property type="molecule type" value="Genomic_DNA"/>
</dbReference>
<feature type="compositionally biased region" description="Basic and acidic residues" evidence="1">
    <location>
        <begin position="33"/>
        <end position="43"/>
    </location>
</feature>
<comment type="caution">
    <text evidence="2">The sequence shown here is derived from an EMBL/GenBank/DDBJ whole genome shotgun (WGS) entry which is preliminary data.</text>
</comment>
<feature type="region of interest" description="Disordered" evidence="1">
    <location>
        <begin position="1"/>
        <end position="102"/>
    </location>
</feature>
<feature type="region of interest" description="Disordered" evidence="1">
    <location>
        <begin position="142"/>
        <end position="178"/>
    </location>
</feature>
<gene>
    <name evidence="2" type="ORF">EST38_g2478</name>
</gene>
<name>A0A4Q2DST1_9AGAR</name>
<keyword evidence="3" id="KW-1185">Reference proteome</keyword>
<proteinExistence type="predicted"/>
<dbReference type="Proteomes" id="UP000290288">
    <property type="component" value="Unassembled WGS sequence"/>
</dbReference>
<sequence>MKVPSQAEQSAGPRPSKSSHQLSSRSGRLFSVHTDDSGNEKKTRSLGRASGKHVLQKKDTNQRVPELKHKKTASLEVDFKQEHAVMAPDAAPSSPPLPSHGYSQSISQYSFRLKPWKSYIQLHSSLNRSACDDSTFVVVEAPATDQPKDTEDADAYPRGLGIFPPNNSPSNDSRNKDLPAVDLSPSFTTTLNDSDAQMDMLPEISGQDSKKRHAIYSHLGILPLGRVGFHSDTNSQPSLFSYEGLSPDSEETCDSRLPMTVIRDHRALAENLLSAASSTLAPTLPLKLVRSSMIKVELCSDDILYPESVLEMMREIDDAIESWEL</sequence>
<evidence type="ECO:0000256" key="1">
    <source>
        <dbReference type="SAM" id="MobiDB-lite"/>
    </source>
</evidence>
<feature type="compositionally biased region" description="Polar residues" evidence="1">
    <location>
        <begin position="16"/>
        <end position="26"/>
    </location>
</feature>
<feature type="compositionally biased region" description="Basic and acidic residues" evidence="1">
    <location>
        <begin position="56"/>
        <end position="67"/>
    </location>
</feature>
<protein>
    <submittedName>
        <fullName evidence="2">Uncharacterized protein</fullName>
    </submittedName>
</protein>
<accession>A0A4Q2DST1</accession>
<dbReference type="OrthoDB" id="2984700at2759"/>
<reference evidence="2 3" key="1">
    <citation type="submission" date="2019-01" db="EMBL/GenBank/DDBJ databases">
        <title>Draft genome sequence of Psathyrella aberdarensis IHI B618.</title>
        <authorList>
            <person name="Buettner E."/>
            <person name="Kellner H."/>
        </authorList>
    </citation>
    <scope>NUCLEOTIDE SEQUENCE [LARGE SCALE GENOMIC DNA]</scope>
    <source>
        <strain evidence="2 3">IHI B618</strain>
    </source>
</reference>
<dbReference type="AlphaFoldDB" id="A0A4Q2DST1"/>
<evidence type="ECO:0000313" key="2">
    <source>
        <dbReference type="EMBL" id="RXW23367.1"/>
    </source>
</evidence>